<dbReference type="Pfam" id="PF17900">
    <property type="entry name" value="Peptidase_M1_N"/>
    <property type="match status" value="1"/>
</dbReference>
<keyword evidence="11" id="KW-0482">Metalloprotease</keyword>
<dbReference type="GO" id="GO:0016285">
    <property type="term" value="F:alanyl aminopeptidase activity"/>
    <property type="evidence" value="ECO:0007669"/>
    <property type="project" value="UniProtKB-EC"/>
</dbReference>
<dbReference type="GO" id="GO:0008270">
    <property type="term" value="F:zinc ion binding"/>
    <property type="evidence" value="ECO:0007669"/>
    <property type="project" value="InterPro"/>
</dbReference>
<dbReference type="Pfam" id="PF01433">
    <property type="entry name" value="Peptidase_M1"/>
    <property type="match status" value="1"/>
</dbReference>
<dbReference type="InterPro" id="IPR014782">
    <property type="entry name" value="Peptidase_M1_dom"/>
</dbReference>
<comment type="cofactor">
    <cofactor evidence="2">
        <name>Zn(2+)</name>
        <dbReference type="ChEBI" id="CHEBI:29105"/>
    </cofactor>
</comment>
<dbReference type="Gene3D" id="1.10.390.10">
    <property type="entry name" value="Neutral Protease Domain 2"/>
    <property type="match status" value="1"/>
</dbReference>
<keyword evidence="6 17" id="KW-0031">Aminopeptidase</keyword>
<dbReference type="InterPro" id="IPR050344">
    <property type="entry name" value="Peptidase_M1_aminopeptidases"/>
</dbReference>
<evidence type="ECO:0000313" key="17">
    <source>
        <dbReference type="EMBL" id="MDY5155590.1"/>
    </source>
</evidence>
<dbReference type="GO" id="GO:0043171">
    <property type="term" value="P:peptide catabolic process"/>
    <property type="evidence" value="ECO:0007669"/>
    <property type="project" value="TreeGrafter"/>
</dbReference>
<dbReference type="EMBL" id="JAWNGC010000013">
    <property type="protein sequence ID" value="MDY5155590.1"/>
    <property type="molecule type" value="Genomic_DNA"/>
</dbReference>
<evidence type="ECO:0000256" key="5">
    <source>
        <dbReference type="ARBA" id="ARBA00015611"/>
    </source>
</evidence>
<evidence type="ECO:0000256" key="2">
    <source>
        <dbReference type="ARBA" id="ARBA00001947"/>
    </source>
</evidence>
<dbReference type="FunFam" id="1.10.390.10:FF:000004">
    <property type="entry name" value="Aminopeptidase N"/>
    <property type="match status" value="1"/>
</dbReference>
<dbReference type="CDD" id="cd09602">
    <property type="entry name" value="M1_APN"/>
    <property type="match status" value="1"/>
</dbReference>
<evidence type="ECO:0000256" key="12">
    <source>
        <dbReference type="ARBA" id="ARBA00029811"/>
    </source>
</evidence>
<dbReference type="SUPFAM" id="SSF63737">
    <property type="entry name" value="Leukotriene A4 hydrolase N-terminal domain"/>
    <property type="match status" value="1"/>
</dbReference>
<dbReference type="EC" id="3.4.11.2" evidence="4"/>
<dbReference type="NCBIfam" id="TIGR02412">
    <property type="entry name" value="pepN_strep_liv"/>
    <property type="match status" value="1"/>
</dbReference>
<evidence type="ECO:0000256" key="11">
    <source>
        <dbReference type="ARBA" id="ARBA00023049"/>
    </source>
</evidence>
<keyword evidence="7" id="KW-0645">Protease</keyword>
<evidence type="ECO:0000256" key="10">
    <source>
        <dbReference type="ARBA" id="ARBA00022833"/>
    </source>
</evidence>
<dbReference type="PANTHER" id="PTHR11533:SF174">
    <property type="entry name" value="PUROMYCIN-SENSITIVE AMINOPEPTIDASE-RELATED"/>
    <property type="match status" value="1"/>
</dbReference>
<dbReference type="InterPro" id="IPR012778">
    <property type="entry name" value="Pept_M1_aminopeptidase"/>
</dbReference>
<dbReference type="PANTHER" id="PTHR11533">
    <property type="entry name" value="PROTEASE M1 ZINC METALLOPROTEASE"/>
    <property type="match status" value="1"/>
</dbReference>
<dbReference type="FunFam" id="2.60.40.1730:FF:000010">
    <property type="entry name" value="Putative aminopeptidase N"/>
    <property type="match status" value="1"/>
</dbReference>
<feature type="domain" description="Aminopeptidase N-like N-terminal" evidence="16">
    <location>
        <begin position="100"/>
        <end position="188"/>
    </location>
</feature>
<dbReference type="Gene3D" id="2.60.40.1730">
    <property type="entry name" value="tricorn interacting facor f3 domain"/>
    <property type="match status" value="1"/>
</dbReference>
<dbReference type="AlphaFoldDB" id="A0AAW9HYP9"/>
<evidence type="ECO:0000259" key="14">
    <source>
        <dbReference type="Pfam" id="PF01433"/>
    </source>
</evidence>
<accession>A0AAW9HYP9</accession>
<evidence type="ECO:0000256" key="9">
    <source>
        <dbReference type="ARBA" id="ARBA00022801"/>
    </source>
</evidence>
<evidence type="ECO:0000256" key="4">
    <source>
        <dbReference type="ARBA" id="ARBA00012564"/>
    </source>
</evidence>
<feature type="domain" description="ERAP1-like C-terminal" evidence="15">
    <location>
        <begin position="526"/>
        <end position="837"/>
    </location>
</feature>
<feature type="domain" description="Peptidase M1 membrane alanine aminopeptidase" evidence="14">
    <location>
        <begin position="232"/>
        <end position="445"/>
    </location>
</feature>
<evidence type="ECO:0000313" key="18">
    <source>
        <dbReference type="Proteomes" id="UP001281731"/>
    </source>
</evidence>
<keyword evidence="9 17" id="KW-0378">Hydrolase</keyword>
<organism evidence="17 18">
    <name type="scientific">Actinotignum urinale</name>
    <dbReference type="NCBI Taxonomy" id="190146"/>
    <lineage>
        <taxon>Bacteria</taxon>
        <taxon>Bacillati</taxon>
        <taxon>Actinomycetota</taxon>
        <taxon>Actinomycetes</taxon>
        <taxon>Actinomycetales</taxon>
        <taxon>Actinomycetaceae</taxon>
        <taxon>Actinotignum</taxon>
    </lineage>
</organism>
<reference evidence="17" key="1">
    <citation type="submission" date="2023-10" db="EMBL/GenBank/DDBJ databases">
        <title>Whole Genome based description of the genera Actinobaculum and Actinotignum reveals a complex phylogenetic relationship within the species included in the genus Actinotignum.</title>
        <authorList>
            <person name="Jensen C.S."/>
            <person name="Dargis R."/>
            <person name="Kemp M."/>
            <person name="Christensen J.J."/>
        </authorList>
    </citation>
    <scope>NUCLEOTIDE SEQUENCE</scope>
    <source>
        <strain evidence="17">SLA_B511</strain>
    </source>
</reference>
<comment type="similarity">
    <text evidence="3">Belongs to the peptidase M1 family.</text>
</comment>
<dbReference type="GO" id="GO:0005737">
    <property type="term" value="C:cytoplasm"/>
    <property type="evidence" value="ECO:0007669"/>
    <property type="project" value="TreeGrafter"/>
</dbReference>
<comment type="caution">
    <text evidence="17">The sequence shown here is derived from an EMBL/GenBank/DDBJ whole genome shotgun (WGS) entry which is preliminary data.</text>
</comment>
<evidence type="ECO:0000259" key="16">
    <source>
        <dbReference type="Pfam" id="PF17900"/>
    </source>
</evidence>
<evidence type="ECO:0000256" key="1">
    <source>
        <dbReference type="ARBA" id="ARBA00000098"/>
    </source>
</evidence>
<name>A0AAW9HYP9_9ACTO</name>
<dbReference type="PRINTS" id="PR00756">
    <property type="entry name" value="ALADIPTASE"/>
</dbReference>
<dbReference type="Pfam" id="PF11838">
    <property type="entry name" value="ERAP1_C"/>
    <property type="match status" value="1"/>
</dbReference>
<dbReference type="SUPFAM" id="SSF55486">
    <property type="entry name" value="Metalloproteases ('zincins'), catalytic domain"/>
    <property type="match status" value="1"/>
</dbReference>
<evidence type="ECO:0000256" key="8">
    <source>
        <dbReference type="ARBA" id="ARBA00022723"/>
    </source>
</evidence>
<dbReference type="InterPro" id="IPR042097">
    <property type="entry name" value="Aminopeptidase_N-like_N_sf"/>
</dbReference>
<dbReference type="InterPro" id="IPR024571">
    <property type="entry name" value="ERAP1-like_C_dom"/>
</dbReference>
<dbReference type="InterPro" id="IPR027268">
    <property type="entry name" value="Peptidase_M4/M1_CTD_sf"/>
</dbReference>
<dbReference type="GO" id="GO:0005615">
    <property type="term" value="C:extracellular space"/>
    <property type="evidence" value="ECO:0007669"/>
    <property type="project" value="TreeGrafter"/>
</dbReference>
<protein>
    <recommendedName>
        <fullName evidence="5">Aminopeptidase N</fullName>
        <ecNumber evidence="4">3.4.11.2</ecNumber>
    </recommendedName>
    <alternativeName>
        <fullName evidence="12">Alanine aminopeptidase</fullName>
    </alternativeName>
    <alternativeName>
        <fullName evidence="13">Lysyl aminopeptidase</fullName>
    </alternativeName>
</protein>
<dbReference type="InterPro" id="IPR045357">
    <property type="entry name" value="Aminopeptidase_N-like_N"/>
</dbReference>
<dbReference type="RefSeq" id="WP_320756729.1">
    <property type="nucleotide sequence ID" value="NZ_JAWNGC010000013.1"/>
</dbReference>
<comment type="catalytic activity">
    <reaction evidence="1">
        <text>Release of an N-terminal amino acid, Xaa-|-Yaa- from a peptide, amide or arylamide. Xaa is preferably Ala, but may be most amino acids including Pro (slow action). When a terminal hydrophobic residue is followed by a prolyl residue, the two may be released as an intact Xaa-Pro dipeptide.</text>
        <dbReference type="EC" id="3.4.11.2"/>
    </reaction>
</comment>
<evidence type="ECO:0000256" key="13">
    <source>
        <dbReference type="ARBA" id="ARBA00031533"/>
    </source>
</evidence>
<proteinExistence type="inferred from homology"/>
<dbReference type="GO" id="GO:0042277">
    <property type="term" value="F:peptide binding"/>
    <property type="evidence" value="ECO:0007669"/>
    <property type="project" value="TreeGrafter"/>
</dbReference>
<dbReference type="GO" id="GO:0016020">
    <property type="term" value="C:membrane"/>
    <property type="evidence" value="ECO:0007669"/>
    <property type="project" value="TreeGrafter"/>
</dbReference>
<dbReference type="GO" id="GO:0006508">
    <property type="term" value="P:proteolysis"/>
    <property type="evidence" value="ECO:0007669"/>
    <property type="project" value="UniProtKB-KW"/>
</dbReference>
<evidence type="ECO:0000256" key="7">
    <source>
        <dbReference type="ARBA" id="ARBA00022670"/>
    </source>
</evidence>
<dbReference type="GO" id="GO:0070006">
    <property type="term" value="F:metalloaminopeptidase activity"/>
    <property type="evidence" value="ECO:0007669"/>
    <property type="project" value="TreeGrafter"/>
</dbReference>
<evidence type="ECO:0000259" key="15">
    <source>
        <dbReference type="Pfam" id="PF11838"/>
    </source>
</evidence>
<dbReference type="InterPro" id="IPR001930">
    <property type="entry name" value="Peptidase_M1"/>
</dbReference>
<keyword evidence="10" id="KW-0862">Zinc</keyword>
<keyword evidence="8" id="KW-0479">Metal-binding</keyword>
<gene>
    <name evidence="17" type="primary">pepN</name>
    <name evidence="17" type="ORF">R6G80_07645</name>
</gene>
<dbReference type="Proteomes" id="UP001281731">
    <property type="component" value="Unassembled WGS sequence"/>
</dbReference>
<evidence type="ECO:0000256" key="3">
    <source>
        <dbReference type="ARBA" id="ARBA00010136"/>
    </source>
</evidence>
<evidence type="ECO:0000256" key="6">
    <source>
        <dbReference type="ARBA" id="ARBA00022438"/>
    </source>
</evidence>
<sequence length="853" mass="95932">MAGTNLTREEARERSANISTMAYTVALDLTGSETTFKAITDIHFEATPGSSTFVDLIAHSVQRIFLNGHELNPAIYNNSRIPLKDLRGTNVLHVKSTQYYSNTGEGLHRYTDPSDGEIYLYSQFEVADARRVFPNFEQPDLKAEFTFSVTAPDRWQVFSNSPTPEPEYVKDGIARWDFTPTERISTYLAAIVAGPYEGVEGEPYRSIDGREIPLGIYARKSLAPYLDADEIFEVTRQGFEYYEHNYAHPYPFRKYDQVFCPEYNAGAMENAGLVTIVESYVFRTKPTGAIIDRRVITILHELAHMWFGDLVTMEWWDDLWLNESFAEFMSHLAAVNNTRWREAWTTFLTSEKVGALHDDQLPTTHPVAADIRDIEDVLVNFDQITYGKGASALKQLVAYVGLEEFLAGVRAYIAKHKWSNATLRDLLVELEQSSGKDLGEWTKVWLQEAGVTTLRTEIDTDNNGKVTSFAVAQTPDAHASLRPHRMKIAGYSLHAGQLTQTSSQWVDISGARTQLDLFVGEQRPDFILLNSEDWAYAKLRFDKKSLHAGLTHINAFTNHLDRTVFVFSVYDMLRDGDIDAHTYADFALNVLRDETDGTVLRYVLGSLHTALRYADPATSADFKVYLGDALFDIASHVQGGSDAQLQILTNAIRLSHTNAHIDTIRGWLEGINVPEGFTVDQEVRWNITVALASSGHYTQEDIDAEFARDSSSYGQIFAAQATGALPSPQAKEATWKEILNPTSNTRQRNLALGFMRSTPESMVIIAEKYFDEAARMWDNNSVEIASNMLNYAYPAQLAGRTDLNVDLLQLGKTWLETTVAAPACRRLVLEQIDGTQRALRNQAVDREARAQHI</sequence>